<keyword evidence="5 14" id="KW-1133">Transmembrane helix</keyword>
<dbReference type="GO" id="GO:0006643">
    <property type="term" value="P:membrane lipid metabolic process"/>
    <property type="evidence" value="ECO:0007669"/>
    <property type="project" value="TreeGrafter"/>
</dbReference>
<evidence type="ECO:0000256" key="7">
    <source>
        <dbReference type="ARBA" id="ARBA00023004"/>
    </source>
</evidence>
<comment type="subcellular location">
    <subcellularLocation>
        <location evidence="2">Endoplasmic reticulum membrane</location>
        <topology evidence="2">Multi-pass membrane protein</topology>
    </subcellularLocation>
</comment>
<keyword evidence="4" id="KW-0256">Endoplasmic reticulum</keyword>
<evidence type="ECO:0000259" key="16">
    <source>
        <dbReference type="Pfam" id="PF24858"/>
    </source>
</evidence>
<evidence type="ECO:0000256" key="6">
    <source>
        <dbReference type="ARBA" id="ARBA00023002"/>
    </source>
</evidence>
<keyword evidence="9 14" id="KW-0472">Membrane</keyword>
<feature type="transmembrane region" description="Helical" evidence="14">
    <location>
        <begin position="360"/>
        <end position="380"/>
    </location>
</feature>
<name>A0A0N0U5E3_9HYME</name>
<evidence type="ECO:0000256" key="13">
    <source>
        <dbReference type="ARBA" id="ARBA00047556"/>
    </source>
</evidence>
<dbReference type="PANTHER" id="PTHR21624:SF1">
    <property type="entry name" value="ALKYLGLYCEROL MONOOXYGENASE"/>
    <property type="match status" value="1"/>
</dbReference>
<dbReference type="GO" id="GO:0050479">
    <property type="term" value="F:glyceryl-ether monooxygenase activity"/>
    <property type="evidence" value="ECO:0007669"/>
    <property type="project" value="TreeGrafter"/>
</dbReference>
<evidence type="ECO:0000259" key="15">
    <source>
        <dbReference type="Pfam" id="PF04116"/>
    </source>
</evidence>
<feature type="domain" description="Alkylglycerol monooxygenase C-terminal" evidence="16">
    <location>
        <begin position="333"/>
        <end position="401"/>
    </location>
</feature>
<dbReference type="OrthoDB" id="6354873at2759"/>
<accession>A0A0N0U5E3</accession>
<dbReference type="EMBL" id="KQ435775">
    <property type="protein sequence ID" value="KOX74952.1"/>
    <property type="molecule type" value="Genomic_DNA"/>
</dbReference>
<organism evidence="17 18">
    <name type="scientific">Melipona quadrifasciata</name>
    <dbReference type="NCBI Taxonomy" id="166423"/>
    <lineage>
        <taxon>Eukaryota</taxon>
        <taxon>Metazoa</taxon>
        <taxon>Ecdysozoa</taxon>
        <taxon>Arthropoda</taxon>
        <taxon>Hexapoda</taxon>
        <taxon>Insecta</taxon>
        <taxon>Pterygota</taxon>
        <taxon>Neoptera</taxon>
        <taxon>Endopterygota</taxon>
        <taxon>Hymenoptera</taxon>
        <taxon>Apocrita</taxon>
        <taxon>Aculeata</taxon>
        <taxon>Apoidea</taxon>
        <taxon>Anthophila</taxon>
        <taxon>Apidae</taxon>
        <taxon>Melipona</taxon>
    </lineage>
</organism>
<evidence type="ECO:0000256" key="2">
    <source>
        <dbReference type="ARBA" id="ARBA00004477"/>
    </source>
</evidence>
<keyword evidence="3 14" id="KW-0812">Transmembrane</keyword>
<comment type="similarity">
    <text evidence="10">Belongs to the sterol desaturase family. TMEM195 subfamily.</text>
</comment>
<feature type="transmembrane region" description="Helical" evidence="14">
    <location>
        <begin position="330"/>
        <end position="348"/>
    </location>
</feature>
<dbReference type="GO" id="GO:0005506">
    <property type="term" value="F:iron ion binding"/>
    <property type="evidence" value="ECO:0007669"/>
    <property type="project" value="InterPro"/>
</dbReference>
<evidence type="ECO:0000256" key="4">
    <source>
        <dbReference type="ARBA" id="ARBA00022824"/>
    </source>
</evidence>
<keyword evidence="6" id="KW-0560">Oxidoreductase</keyword>
<dbReference type="GO" id="GO:0008610">
    <property type="term" value="P:lipid biosynthetic process"/>
    <property type="evidence" value="ECO:0007669"/>
    <property type="project" value="InterPro"/>
</dbReference>
<keyword evidence="7" id="KW-0408">Iron</keyword>
<evidence type="ECO:0000256" key="8">
    <source>
        <dbReference type="ARBA" id="ARBA00023098"/>
    </source>
</evidence>
<dbReference type="Pfam" id="PF24858">
    <property type="entry name" value="AGMP_C"/>
    <property type="match status" value="1"/>
</dbReference>
<dbReference type="AlphaFoldDB" id="A0A0N0U5E3"/>
<dbReference type="EC" id="1.14.16.5" evidence="11"/>
<comment type="cofactor">
    <cofactor evidence="1">
        <name>Fe cation</name>
        <dbReference type="ChEBI" id="CHEBI:24875"/>
    </cofactor>
</comment>
<dbReference type="GO" id="GO:0005783">
    <property type="term" value="C:endoplasmic reticulum"/>
    <property type="evidence" value="ECO:0007669"/>
    <property type="project" value="TreeGrafter"/>
</dbReference>
<evidence type="ECO:0000313" key="17">
    <source>
        <dbReference type="EMBL" id="KOX74952.1"/>
    </source>
</evidence>
<dbReference type="InterPro" id="IPR051689">
    <property type="entry name" value="Sterol_desaturase/TMEM195"/>
</dbReference>
<keyword evidence="18" id="KW-1185">Reference proteome</keyword>
<keyword evidence="17" id="KW-0503">Monooxygenase</keyword>
<evidence type="ECO:0000256" key="10">
    <source>
        <dbReference type="ARBA" id="ARBA00038190"/>
    </source>
</evidence>
<feature type="transmembrane region" description="Helical" evidence="14">
    <location>
        <begin position="42"/>
        <end position="59"/>
    </location>
</feature>
<feature type="transmembrane region" description="Helical" evidence="14">
    <location>
        <begin position="392"/>
        <end position="416"/>
    </location>
</feature>
<proteinExistence type="inferred from homology"/>
<dbReference type="Pfam" id="PF04116">
    <property type="entry name" value="FA_hydroxylase"/>
    <property type="match status" value="1"/>
</dbReference>
<dbReference type="STRING" id="166423.A0A0N0U5E3"/>
<evidence type="ECO:0000256" key="5">
    <source>
        <dbReference type="ARBA" id="ARBA00022989"/>
    </source>
</evidence>
<evidence type="ECO:0000256" key="14">
    <source>
        <dbReference type="SAM" id="Phobius"/>
    </source>
</evidence>
<evidence type="ECO:0000256" key="1">
    <source>
        <dbReference type="ARBA" id="ARBA00001962"/>
    </source>
</evidence>
<dbReference type="Proteomes" id="UP000053105">
    <property type="component" value="Unassembled WGS sequence"/>
</dbReference>
<evidence type="ECO:0000256" key="9">
    <source>
        <dbReference type="ARBA" id="ARBA00023136"/>
    </source>
</evidence>
<dbReference type="InterPro" id="IPR006694">
    <property type="entry name" value="Fatty_acid_hydroxylase"/>
</dbReference>
<evidence type="ECO:0000256" key="3">
    <source>
        <dbReference type="ARBA" id="ARBA00022692"/>
    </source>
</evidence>
<evidence type="ECO:0000313" key="18">
    <source>
        <dbReference type="Proteomes" id="UP000053105"/>
    </source>
</evidence>
<evidence type="ECO:0000256" key="11">
    <source>
        <dbReference type="ARBA" id="ARBA00039026"/>
    </source>
</evidence>
<feature type="domain" description="Fatty acid hydroxylase" evidence="15">
    <location>
        <begin position="115"/>
        <end position="246"/>
    </location>
</feature>
<reference evidence="17 18" key="1">
    <citation type="submission" date="2015-07" db="EMBL/GenBank/DDBJ databases">
        <title>The genome of Melipona quadrifasciata.</title>
        <authorList>
            <person name="Pan H."/>
            <person name="Kapheim K."/>
        </authorList>
    </citation>
    <scope>NUCLEOTIDE SEQUENCE [LARGE SCALE GENOMIC DNA]</scope>
    <source>
        <strain evidence="17">0111107301</strain>
        <tissue evidence="17">Whole body</tissue>
    </source>
</reference>
<evidence type="ECO:0000256" key="12">
    <source>
        <dbReference type="ARBA" id="ARBA00040992"/>
    </source>
</evidence>
<keyword evidence="8" id="KW-0443">Lipid metabolism</keyword>
<dbReference type="GO" id="GO:0016020">
    <property type="term" value="C:membrane"/>
    <property type="evidence" value="ECO:0007669"/>
    <property type="project" value="GOC"/>
</dbReference>
<dbReference type="PANTHER" id="PTHR21624">
    <property type="entry name" value="STEROL DESATURASE-RELATED PROTEIN"/>
    <property type="match status" value="1"/>
</dbReference>
<dbReference type="InterPro" id="IPR056853">
    <property type="entry name" value="AGMP_C"/>
</dbReference>
<sequence length="483" mass="57621">MNISNIDLLDQLKHTGKLWYLVDPYETVFEFPHQVPDYQQQVWLPFLVLIILEQIILLSKKKRFRLNDQVTSLSHWIFYETGRIFFRGAEYYAYIVIYERYRWWNLSWDSAWTWCITAVGVDFCYYWVHRSNHEVHFLWAQHQVHHSSEEFNLAVGLRQSVLQHWCNFMLYLPLALFIPPSHFIAHNQFNLIYQLWIHTTVIDDLGPLELIFNTPKHHRVHHGCNLYCLDKNYGGVLIIWDKLFGTFMKEKEKEKIIYGLVVSPQSFNPLYLIFYTIQLIRKSIQIPTFTNKLAVFWKGPSWFPGSPRLGLDECKINVTFRIKYDNYTSLWQNFYIIVHFCLILYHHLQIYDKTQDLRTVSSGFILINNLLALTVIGLLFDKSTYASIVEFVRCFVYLIFSTICNSINLYMCYGYVISSSLNVRNLDLRNVFSRVILPIKFFHVRLSYAYDLVNLFDPLLVIVRARRARVERASRTRVDPRPR</sequence>
<gene>
    <name evidence="17" type="ORF">WN51_12636</name>
</gene>
<comment type="catalytic activity">
    <reaction evidence="13">
        <text>1-O-(1,2-saturated-alkyl)-sn-glycerol + (6R)-L-erythro-5,6,7,8-tetrahydrobiopterin + O2 = a 1-(1-hydroxyalkyl)-sn-glycerol + (6R)-L-erythro-6,7-dihydrobiopterin + H2O</text>
        <dbReference type="Rhea" id="RHEA:36255"/>
        <dbReference type="ChEBI" id="CHEBI:15377"/>
        <dbReference type="ChEBI" id="CHEBI:15379"/>
        <dbReference type="ChEBI" id="CHEBI:43120"/>
        <dbReference type="ChEBI" id="CHEBI:59560"/>
        <dbReference type="ChEBI" id="CHEBI:73418"/>
        <dbReference type="ChEBI" id="CHEBI:83957"/>
        <dbReference type="EC" id="1.14.16.5"/>
    </reaction>
</comment>
<protein>
    <recommendedName>
        <fullName evidence="12">Alkylglycerol monooxygenase</fullName>
        <ecNumber evidence="11">1.14.16.5</ecNumber>
    </recommendedName>
</protein>